<keyword evidence="10" id="KW-1185">Reference proteome</keyword>
<comment type="similarity">
    <text evidence="2">Belongs to the peptide transporter carbon starvation (CstA) (TC 2.A.114) family.</text>
</comment>
<dbReference type="GO" id="GO:0005886">
    <property type="term" value="C:plasma membrane"/>
    <property type="evidence" value="ECO:0007669"/>
    <property type="project" value="UniProtKB-SubCell"/>
</dbReference>
<sequence length="538" mass="57592">MNSIWLVILGVILMIIAYKTYGSYLTKEWGVDNKKATPAHSKKDGIDYMPAKAPVLLGHHFSSIAGAGPIVGPIQAAIFGWVPVMLWILIGGIFFGGVHDYGSIFASIRHGGKSIGQIIGDNMGKKGKKLFSIFAWLTLLLIIAAFTNITANTFVSVPSAATASLLFILLAICFGFFVYRKNVSLGLSTVIGVILLFVSVWLGMKFPLALSKTAWNFILLGYIFVASIAPVWILLQPRDYLSSFLLYALVIGAILGIFVTRPKLQLEPFVGFNVDNTPLFPILFVTVACGAISGFHSLVGSGTTSKQLDKEKDAKLIGYGGMLIECIIAIVAIITAGYISKGELSQLLGDGGPVNVFSNGVGNFMASIGIPDHVGTSFAALAVSAFAMTSLDTSTRLGRFVFQEYFEDFSKDGKKSTLANPFVATGITVLLSGILAFKGWDAVWPLFGSANQLLAALSLMALAVWLGNLGKNNKMFTIPMGFMFAVTLAALIILIKDNIASGQIVLVVFGVLLFILSIVLLIEAINKLSKNKKTSSKA</sequence>
<protein>
    <submittedName>
        <fullName evidence="9">Carbon starvation protein A</fullName>
    </submittedName>
</protein>
<keyword evidence="3" id="KW-1003">Cell membrane</keyword>
<dbReference type="PANTHER" id="PTHR30252">
    <property type="entry name" value="INNER MEMBRANE PEPTIDE TRANSPORTER"/>
    <property type="match status" value="1"/>
</dbReference>
<evidence type="ECO:0000256" key="7">
    <source>
        <dbReference type="SAM" id="Phobius"/>
    </source>
</evidence>
<dbReference type="InterPro" id="IPR003706">
    <property type="entry name" value="CstA_N"/>
</dbReference>
<keyword evidence="6 7" id="KW-0472">Membrane</keyword>
<comment type="caution">
    <text evidence="9">The sequence shown here is derived from an EMBL/GenBank/DDBJ whole genome shotgun (WGS) entry which is preliminary data.</text>
</comment>
<feature type="transmembrane region" description="Helical" evidence="7">
    <location>
        <begin position="78"/>
        <end position="98"/>
    </location>
</feature>
<evidence type="ECO:0000256" key="3">
    <source>
        <dbReference type="ARBA" id="ARBA00022475"/>
    </source>
</evidence>
<gene>
    <name evidence="9" type="ORF">NSA23_10615</name>
</gene>
<feature type="transmembrane region" description="Helical" evidence="7">
    <location>
        <begin position="373"/>
        <end position="391"/>
    </location>
</feature>
<dbReference type="InterPro" id="IPR051605">
    <property type="entry name" value="CstA"/>
</dbReference>
<dbReference type="Proteomes" id="UP001142078">
    <property type="component" value="Unassembled WGS sequence"/>
</dbReference>
<feature type="transmembrane region" description="Helical" evidence="7">
    <location>
        <begin position="279"/>
        <end position="304"/>
    </location>
</feature>
<dbReference type="PANTHER" id="PTHR30252:SF0">
    <property type="entry name" value="PEPTIDE TRANSPORTER CSTA"/>
    <property type="match status" value="1"/>
</dbReference>
<feature type="transmembrane region" description="Helical" evidence="7">
    <location>
        <begin position="443"/>
        <end position="466"/>
    </location>
</feature>
<feature type="transmembrane region" description="Helical" evidence="7">
    <location>
        <begin position="214"/>
        <end position="235"/>
    </location>
</feature>
<keyword evidence="4 7" id="KW-0812">Transmembrane</keyword>
<evidence type="ECO:0000256" key="1">
    <source>
        <dbReference type="ARBA" id="ARBA00004651"/>
    </source>
</evidence>
<dbReference type="Pfam" id="PF02554">
    <property type="entry name" value="CstA"/>
    <property type="match status" value="2"/>
</dbReference>
<dbReference type="AlphaFoldDB" id="A0A9X2MJZ4"/>
<evidence type="ECO:0000256" key="4">
    <source>
        <dbReference type="ARBA" id="ARBA00022692"/>
    </source>
</evidence>
<evidence type="ECO:0000256" key="5">
    <source>
        <dbReference type="ARBA" id="ARBA00022989"/>
    </source>
</evidence>
<keyword evidence="5 7" id="KW-1133">Transmembrane helix</keyword>
<feature type="transmembrane region" description="Helical" evidence="7">
    <location>
        <begin position="478"/>
        <end position="495"/>
    </location>
</feature>
<comment type="subcellular location">
    <subcellularLocation>
        <location evidence="1">Cell membrane</location>
        <topology evidence="1">Multi-pass membrane protein</topology>
    </subcellularLocation>
</comment>
<feature type="transmembrane region" description="Helical" evidence="7">
    <location>
        <begin position="316"/>
        <end position="339"/>
    </location>
</feature>
<dbReference type="GO" id="GO:0009267">
    <property type="term" value="P:cellular response to starvation"/>
    <property type="evidence" value="ECO:0007669"/>
    <property type="project" value="InterPro"/>
</dbReference>
<proteinExistence type="inferred from homology"/>
<feature type="transmembrane region" description="Helical" evidence="7">
    <location>
        <begin position="418"/>
        <end position="437"/>
    </location>
</feature>
<evidence type="ECO:0000259" key="8">
    <source>
        <dbReference type="Pfam" id="PF02554"/>
    </source>
</evidence>
<accession>A0A9X2MJZ4</accession>
<feature type="transmembrane region" description="Helical" evidence="7">
    <location>
        <begin position="501"/>
        <end position="522"/>
    </location>
</feature>
<feature type="transmembrane region" description="Helical" evidence="7">
    <location>
        <begin position="157"/>
        <end position="178"/>
    </location>
</feature>
<evidence type="ECO:0000256" key="2">
    <source>
        <dbReference type="ARBA" id="ARBA00007755"/>
    </source>
</evidence>
<organism evidence="9 10">
    <name type="scientific">Anaerosalibacter massiliensis</name>
    <dbReference type="NCBI Taxonomy" id="1347392"/>
    <lineage>
        <taxon>Bacteria</taxon>
        <taxon>Bacillati</taxon>
        <taxon>Bacillota</taxon>
        <taxon>Tissierellia</taxon>
        <taxon>Tissierellales</taxon>
        <taxon>Sporanaerobacteraceae</taxon>
        <taxon>Anaerosalibacter</taxon>
    </lineage>
</organism>
<feature type="transmembrane region" description="Helical" evidence="7">
    <location>
        <begin position="240"/>
        <end position="259"/>
    </location>
</feature>
<feature type="transmembrane region" description="Helical" evidence="7">
    <location>
        <begin position="185"/>
        <end position="202"/>
    </location>
</feature>
<feature type="transmembrane region" description="Helical" evidence="7">
    <location>
        <begin position="130"/>
        <end position="151"/>
    </location>
</feature>
<name>A0A9X2MJZ4_9FIRM</name>
<reference evidence="9" key="1">
    <citation type="submission" date="2022-07" db="EMBL/GenBank/DDBJ databases">
        <title>Enhanced cultured diversity of the mouse gut microbiota enables custom-made synthetic communities.</title>
        <authorList>
            <person name="Afrizal A."/>
        </authorList>
    </citation>
    <scope>NUCLEOTIDE SEQUENCE</scope>
    <source>
        <strain evidence="9">DSM 29482</strain>
    </source>
</reference>
<evidence type="ECO:0000313" key="9">
    <source>
        <dbReference type="EMBL" id="MCR2044562.1"/>
    </source>
</evidence>
<evidence type="ECO:0000313" key="10">
    <source>
        <dbReference type="Proteomes" id="UP001142078"/>
    </source>
</evidence>
<evidence type="ECO:0000256" key="6">
    <source>
        <dbReference type="ARBA" id="ARBA00023136"/>
    </source>
</evidence>
<feature type="domain" description="CstA N-terminal" evidence="8">
    <location>
        <begin position="348"/>
        <end position="490"/>
    </location>
</feature>
<dbReference type="RefSeq" id="WP_257490531.1">
    <property type="nucleotide sequence ID" value="NZ_JANJZL010000007.1"/>
</dbReference>
<dbReference type="EMBL" id="JANJZL010000007">
    <property type="protein sequence ID" value="MCR2044562.1"/>
    <property type="molecule type" value="Genomic_DNA"/>
</dbReference>
<feature type="domain" description="CstA N-terminal" evidence="8">
    <location>
        <begin position="2"/>
        <end position="346"/>
    </location>
</feature>